<dbReference type="GO" id="GO:0055085">
    <property type="term" value="P:transmembrane transport"/>
    <property type="evidence" value="ECO:0007669"/>
    <property type="project" value="InterPro"/>
</dbReference>
<name>I0IDX3_PHYMF</name>
<dbReference type="OrthoDB" id="266229at2"/>
<evidence type="ECO:0000256" key="1">
    <source>
        <dbReference type="ARBA" id="ARBA00004651"/>
    </source>
</evidence>
<feature type="transmembrane region" description="Helical" evidence="7">
    <location>
        <begin position="136"/>
        <end position="159"/>
    </location>
</feature>
<dbReference type="Proteomes" id="UP000007881">
    <property type="component" value="Chromosome"/>
</dbReference>
<dbReference type="PROSITE" id="PS50928">
    <property type="entry name" value="ABC_TM1"/>
    <property type="match status" value="1"/>
</dbReference>
<comment type="subcellular location">
    <subcellularLocation>
        <location evidence="1 7">Cell membrane</location>
        <topology evidence="1 7">Multi-pass membrane protein</topology>
    </subcellularLocation>
</comment>
<dbReference type="EMBL" id="AP012338">
    <property type="protein sequence ID" value="BAM03461.1"/>
    <property type="molecule type" value="Genomic_DNA"/>
</dbReference>
<dbReference type="STRING" id="1142394.PSMK_13020"/>
<protein>
    <submittedName>
        <fullName evidence="9">Putative ABC transporter permease protein</fullName>
    </submittedName>
</protein>
<feature type="transmembrane region" description="Helical" evidence="7">
    <location>
        <begin position="188"/>
        <end position="209"/>
    </location>
</feature>
<evidence type="ECO:0000256" key="4">
    <source>
        <dbReference type="ARBA" id="ARBA00022692"/>
    </source>
</evidence>
<keyword evidence="2 7" id="KW-0813">Transport</keyword>
<dbReference type="Pfam" id="PF00528">
    <property type="entry name" value="BPD_transp_1"/>
    <property type="match status" value="1"/>
</dbReference>
<evidence type="ECO:0000313" key="9">
    <source>
        <dbReference type="EMBL" id="BAM03461.1"/>
    </source>
</evidence>
<dbReference type="PANTHER" id="PTHR43744:SF3">
    <property type="entry name" value="LACTOSE TRANSPORT SYSTEM PERMEASE PROTEIN LACG"/>
    <property type="match status" value="1"/>
</dbReference>
<gene>
    <name evidence="9" type="ordered locus">PSMK_13020</name>
</gene>
<dbReference type="SUPFAM" id="SSF161098">
    <property type="entry name" value="MetI-like"/>
    <property type="match status" value="1"/>
</dbReference>
<dbReference type="InterPro" id="IPR000515">
    <property type="entry name" value="MetI-like"/>
</dbReference>
<dbReference type="KEGG" id="phm:PSMK_13020"/>
<feature type="domain" description="ABC transmembrane type-1" evidence="8">
    <location>
        <begin position="74"/>
        <end position="263"/>
    </location>
</feature>
<dbReference type="Gene3D" id="1.10.3720.10">
    <property type="entry name" value="MetI-like"/>
    <property type="match status" value="1"/>
</dbReference>
<keyword evidence="6 7" id="KW-0472">Membrane</keyword>
<dbReference type="GO" id="GO:0005886">
    <property type="term" value="C:plasma membrane"/>
    <property type="evidence" value="ECO:0007669"/>
    <property type="project" value="UniProtKB-SubCell"/>
</dbReference>
<dbReference type="AlphaFoldDB" id="I0IDX3"/>
<sequence length="278" mass="29454">MSGLSPTARPLPLLVAMYLGALALMLLAVGPAIWLVGVALSPPSVPLSRLPGPSEMTLGNFEGAWNEAQLGRALANSVIVTAAQTLLNVLLAAMAAYPLARMRFRGRGLVFVLVLATIMVPEQVILVPLFRTVVGLGLYDTLAAVVLPFSVTAFGIYLCRQAFLALPMELEEAATLDGAGPWRTWWSVMLPLTAPTLATLAVFSVIGAWSNLLWPLVVLQSRDTFTLPVALNQLLGVFATNQRFAYAGAVLAVLPVVAFYALASRWLKGGMLGGAVKG</sequence>
<keyword evidence="5 7" id="KW-1133">Transmembrane helix</keyword>
<evidence type="ECO:0000256" key="6">
    <source>
        <dbReference type="ARBA" id="ARBA00023136"/>
    </source>
</evidence>
<evidence type="ECO:0000256" key="3">
    <source>
        <dbReference type="ARBA" id="ARBA00022475"/>
    </source>
</evidence>
<feature type="transmembrane region" description="Helical" evidence="7">
    <location>
        <begin position="12"/>
        <end position="40"/>
    </location>
</feature>
<dbReference type="HOGENOM" id="CLU_016047_1_1_0"/>
<evidence type="ECO:0000313" key="10">
    <source>
        <dbReference type="Proteomes" id="UP000007881"/>
    </source>
</evidence>
<proteinExistence type="inferred from homology"/>
<keyword evidence="4 7" id="KW-0812">Transmembrane</keyword>
<keyword evidence="3" id="KW-1003">Cell membrane</keyword>
<keyword evidence="10" id="KW-1185">Reference proteome</keyword>
<feature type="transmembrane region" description="Helical" evidence="7">
    <location>
        <begin position="244"/>
        <end position="263"/>
    </location>
</feature>
<evidence type="ECO:0000259" key="8">
    <source>
        <dbReference type="PROSITE" id="PS50928"/>
    </source>
</evidence>
<dbReference type="InterPro" id="IPR035906">
    <property type="entry name" value="MetI-like_sf"/>
</dbReference>
<dbReference type="eggNOG" id="COG0395">
    <property type="taxonomic scope" value="Bacteria"/>
</dbReference>
<evidence type="ECO:0000256" key="7">
    <source>
        <dbReference type="RuleBase" id="RU363032"/>
    </source>
</evidence>
<dbReference type="PANTHER" id="PTHR43744">
    <property type="entry name" value="ABC TRANSPORTER PERMEASE PROTEIN MG189-RELATED-RELATED"/>
    <property type="match status" value="1"/>
</dbReference>
<feature type="transmembrane region" description="Helical" evidence="7">
    <location>
        <begin position="73"/>
        <end position="97"/>
    </location>
</feature>
<feature type="transmembrane region" description="Helical" evidence="7">
    <location>
        <begin position="109"/>
        <end position="130"/>
    </location>
</feature>
<comment type="similarity">
    <text evidence="7">Belongs to the binding-protein-dependent transport system permease family.</text>
</comment>
<evidence type="ECO:0000256" key="2">
    <source>
        <dbReference type="ARBA" id="ARBA00022448"/>
    </source>
</evidence>
<dbReference type="RefSeq" id="WP_014436680.1">
    <property type="nucleotide sequence ID" value="NC_017080.1"/>
</dbReference>
<dbReference type="CDD" id="cd06261">
    <property type="entry name" value="TM_PBP2"/>
    <property type="match status" value="1"/>
</dbReference>
<reference evidence="9 10" key="1">
    <citation type="submission" date="2012-02" db="EMBL/GenBank/DDBJ databases">
        <title>Complete genome sequence of Phycisphaera mikurensis NBRC 102666.</title>
        <authorList>
            <person name="Ankai A."/>
            <person name="Hosoyama A."/>
            <person name="Terui Y."/>
            <person name="Sekine M."/>
            <person name="Fukai R."/>
            <person name="Kato Y."/>
            <person name="Nakamura S."/>
            <person name="Yamada-Narita S."/>
            <person name="Kawakoshi A."/>
            <person name="Fukunaga Y."/>
            <person name="Yamazaki S."/>
            <person name="Fujita N."/>
        </authorList>
    </citation>
    <scope>NUCLEOTIDE SEQUENCE [LARGE SCALE GENOMIC DNA]</scope>
    <source>
        <strain evidence="10">NBRC 102666 / KCTC 22515 / FYK2301M01</strain>
    </source>
</reference>
<evidence type="ECO:0000256" key="5">
    <source>
        <dbReference type="ARBA" id="ARBA00022989"/>
    </source>
</evidence>
<organism evidence="9 10">
    <name type="scientific">Phycisphaera mikurensis (strain NBRC 102666 / KCTC 22515 / FYK2301M01)</name>
    <dbReference type="NCBI Taxonomy" id="1142394"/>
    <lineage>
        <taxon>Bacteria</taxon>
        <taxon>Pseudomonadati</taxon>
        <taxon>Planctomycetota</taxon>
        <taxon>Phycisphaerae</taxon>
        <taxon>Phycisphaerales</taxon>
        <taxon>Phycisphaeraceae</taxon>
        <taxon>Phycisphaera</taxon>
    </lineage>
</organism>
<accession>I0IDX3</accession>